<dbReference type="Gene3D" id="1.10.3720.10">
    <property type="entry name" value="MetI-like"/>
    <property type="match status" value="1"/>
</dbReference>
<comment type="caution">
    <text evidence="9">The sequence shown here is derived from an EMBL/GenBank/DDBJ whole genome shotgun (WGS) entry which is preliminary data.</text>
</comment>
<dbReference type="Pfam" id="PF00528">
    <property type="entry name" value="BPD_transp_1"/>
    <property type="match status" value="1"/>
</dbReference>
<dbReference type="EMBL" id="PIUK01000095">
    <property type="protein sequence ID" value="MBY6276633.1"/>
    <property type="molecule type" value="Genomic_DNA"/>
</dbReference>
<dbReference type="Proteomes" id="UP000732377">
    <property type="component" value="Unassembled WGS sequence"/>
</dbReference>
<comment type="subcellular location">
    <subcellularLocation>
        <location evidence="1 7">Cell membrane</location>
        <topology evidence="1 7">Multi-pass membrane protein</topology>
    </subcellularLocation>
</comment>
<reference evidence="9" key="1">
    <citation type="submission" date="2017-11" db="EMBL/GenBank/DDBJ databases">
        <title>Three new genomes from thermophilic consortium.</title>
        <authorList>
            <person name="Quaggio R."/>
            <person name="Amgarten D."/>
            <person name="Setubal J.C."/>
        </authorList>
    </citation>
    <scope>NUCLEOTIDE SEQUENCE</scope>
    <source>
        <strain evidence="9">ZCTH01-B2</strain>
    </source>
</reference>
<comment type="similarity">
    <text evidence="7">Belongs to the binding-protein-dependent transport system permease family.</text>
</comment>
<feature type="transmembrane region" description="Helical" evidence="7">
    <location>
        <begin position="12"/>
        <end position="36"/>
    </location>
</feature>
<evidence type="ECO:0000256" key="6">
    <source>
        <dbReference type="ARBA" id="ARBA00023136"/>
    </source>
</evidence>
<dbReference type="SUPFAM" id="SSF161098">
    <property type="entry name" value="MetI-like"/>
    <property type="match status" value="1"/>
</dbReference>
<evidence type="ECO:0000256" key="3">
    <source>
        <dbReference type="ARBA" id="ARBA00022475"/>
    </source>
</evidence>
<evidence type="ECO:0000256" key="7">
    <source>
        <dbReference type="RuleBase" id="RU363032"/>
    </source>
</evidence>
<keyword evidence="4 7" id="KW-0812">Transmembrane</keyword>
<gene>
    <name evidence="9" type="ORF">CWE10_10515</name>
</gene>
<proteinExistence type="inferred from homology"/>
<keyword evidence="5 7" id="KW-1133">Transmembrane helix</keyword>
<accession>A0A953I926</accession>
<evidence type="ECO:0000256" key="5">
    <source>
        <dbReference type="ARBA" id="ARBA00022989"/>
    </source>
</evidence>
<feature type="transmembrane region" description="Helical" evidence="7">
    <location>
        <begin position="139"/>
        <end position="160"/>
    </location>
</feature>
<feature type="transmembrane region" description="Helical" evidence="7">
    <location>
        <begin position="181"/>
        <end position="203"/>
    </location>
</feature>
<evidence type="ECO:0000256" key="1">
    <source>
        <dbReference type="ARBA" id="ARBA00004651"/>
    </source>
</evidence>
<evidence type="ECO:0000259" key="8">
    <source>
        <dbReference type="PROSITE" id="PS50928"/>
    </source>
</evidence>
<organism evidence="9 10">
    <name type="scientific">Symbiobacterium thermophilum</name>
    <dbReference type="NCBI Taxonomy" id="2734"/>
    <lineage>
        <taxon>Bacteria</taxon>
        <taxon>Bacillati</taxon>
        <taxon>Bacillota</taxon>
        <taxon>Clostridia</taxon>
        <taxon>Eubacteriales</taxon>
        <taxon>Symbiobacteriaceae</taxon>
        <taxon>Symbiobacterium</taxon>
    </lineage>
</organism>
<dbReference type="AlphaFoldDB" id="A0A953I926"/>
<dbReference type="CDD" id="cd06261">
    <property type="entry name" value="TM_PBP2"/>
    <property type="match status" value="1"/>
</dbReference>
<dbReference type="PANTHER" id="PTHR43744">
    <property type="entry name" value="ABC TRANSPORTER PERMEASE PROTEIN MG189-RELATED-RELATED"/>
    <property type="match status" value="1"/>
</dbReference>
<protein>
    <submittedName>
        <fullName evidence="9">Glycerol-3-phosphate ABC transporter permease</fullName>
    </submittedName>
</protein>
<dbReference type="GO" id="GO:0055085">
    <property type="term" value="P:transmembrane transport"/>
    <property type="evidence" value="ECO:0007669"/>
    <property type="project" value="InterPro"/>
</dbReference>
<keyword evidence="3" id="KW-1003">Cell membrane</keyword>
<sequence length="275" mass="30712">MSVQSRLTRLLLYAALCLAALFMVFPIIYAVSISLMPPAEVNTFPPRFLPSSPRWANYAEVARSVPVGRYLLNSLVVSSAVTLGQIATASLSAYAFAFMNFRGKAALFALFMSTMMVPWEVTLIPNYLTIRSLRLLDSYTGLVLPFLATAFGTFLLRQFFLQIPRELEEAARIDGCGRFRFFWSIALPLARPGLLTLGAYTFLSTWNQYLWPLLVTNTRLMRTVQIGVRFLMNEEGLQYHRVMAGVVLCMAPALVVLVLGQRYLVRGLMAGGLKG</sequence>
<feature type="domain" description="ABC transmembrane type-1" evidence="8">
    <location>
        <begin position="71"/>
        <end position="260"/>
    </location>
</feature>
<name>A0A953I926_SYMTR</name>
<evidence type="ECO:0000313" key="10">
    <source>
        <dbReference type="Proteomes" id="UP000732377"/>
    </source>
</evidence>
<keyword evidence="2 7" id="KW-0813">Transport</keyword>
<keyword evidence="6 7" id="KW-0472">Membrane</keyword>
<feature type="transmembrane region" description="Helical" evidence="7">
    <location>
        <begin position="105"/>
        <end position="127"/>
    </location>
</feature>
<evidence type="ECO:0000313" key="9">
    <source>
        <dbReference type="EMBL" id="MBY6276633.1"/>
    </source>
</evidence>
<feature type="transmembrane region" description="Helical" evidence="7">
    <location>
        <begin position="75"/>
        <end position="98"/>
    </location>
</feature>
<feature type="transmembrane region" description="Helical" evidence="7">
    <location>
        <begin position="239"/>
        <end position="259"/>
    </location>
</feature>
<dbReference type="InterPro" id="IPR000515">
    <property type="entry name" value="MetI-like"/>
</dbReference>
<evidence type="ECO:0000256" key="4">
    <source>
        <dbReference type="ARBA" id="ARBA00022692"/>
    </source>
</evidence>
<dbReference type="RefSeq" id="WP_273379690.1">
    <property type="nucleotide sequence ID" value="NZ_PIUK01000095.1"/>
</dbReference>
<evidence type="ECO:0000256" key="2">
    <source>
        <dbReference type="ARBA" id="ARBA00022448"/>
    </source>
</evidence>
<dbReference type="PANTHER" id="PTHR43744:SF8">
    <property type="entry name" value="SN-GLYCEROL-3-PHOSPHATE TRANSPORT SYSTEM PERMEASE PROTEIN UGPE"/>
    <property type="match status" value="1"/>
</dbReference>
<dbReference type="PROSITE" id="PS50928">
    <property type="entry name" value="ABC_TM1"/>
    <property type="match status" value="1"/>
</dbReference>
<dbReference type="GO" id="GO:0005886">
    <property type="term" value="C:plasma membrane"/>
    <property type="evidence" value="ECO:0007669"/>
    <property type="project" value="UniProtKB-SubCell"/>
</dbReference>
<dbReference type="InterPro" id="IPR035906">
    <property type="entry name" value="MetI-like_sf"/>
</dbReference>